<protein>
    <submittedName>
        <fullName evidence="2">Uncharacterized protein</fullName>
    </submittedName>
</protein>
<organism evidence="2 3">
    <name type="scientific">Synaphobranchus kaupii</name>
    <name type="common">Kaup's arrowtooth eel</name>
    <dbReference type="NCBI Taxonomy" id="118154"/>
    <lineage>
        <taxon>Eukaryota</taxon>
        <taxon>Metazoa</taxon>
        <taxon>Chordata</taxon>
        <taxon>Craniata</taxon>
        <taxon>Vertebrata</taxon>
        <taxon>Euteleostomi</taxon>
        <taxon>Actinopterygii</taxon>
        <taxon>Neopterygii</taxon>
        <taxon>Teleostei</taxon>
        <taxon>Anguilliformes</taxon>
        <taxon>Synaphobranchidae</taxon>
        <taxon>Synaphobranchus</taxon>
    </lineage>
</organism>
<sequence length="141" mass="15350">MDLPKDMVVLPLFMVVPPMERVVLPLVRLELPMAMAVFPSVKLVFPMETTLLEKYTAKPIDDSSAESISAPSWCTSLATASKVISRDYIRLACDKVHGDCMSSIENISTSRAEGKSPARGQIHAKRGALLPTPHSQASDIV</sequence>
<comment type="caution">
    <text evidence="2">The sequence shown here is derived from an EMBL/GenBank/DDBJ whole genome shotgun (WGS) entry which is preliminary data.</text>
</comment>
<accession>A0A9Q1IMB2</accession>
<evidence type="ECO:0000313" key="3">
    <source>
        <dbReference type="Proteomes" id="UP001152622"/>
    </source>
</evidence>
<proteinExistence type="predicted"/>
<dbReference type="EMBL" id="JAINUF010000012">
    <property type="protein sequence ID" value="KAJ8344831.1"/>
    <property type="molecule type" value="Genomic_DNA"/>
</dbReference>
<reference evidence="2" key="1">
    <citation type="journal article" date="2023" name="Science">
        <title>Genome structures resolve the early diversification of teleost fishes.</title>
        <authorList>
            <person name="Parey E."/>
            <person name="Louis A."/>
            <person name="Montfort J."/>
            <person name="Bouchez O."/>
            <person name="Roques C."/>
            <person name="Iampietro C."/>
            <person name="Lluch J."/>
            <person name="Castinel A."/>
            <person name="Donnadieu C."/>
            <person name="Desvignes T."/>
            <person name="Floi Bucao C."/>
            <person name="Jouanno E."/>
            <person name="Wen M."/>
            <person name="Mejri S."/>
            <person name="Dirks R."/>
            <person name="Jansen H."/>
            <person name="Henkel C."/>
            <person name="Chen W.J."/>
            <person name="Zahm M."/>
            <person name="Cabau C."/>
            <person name="Klopp C."/>
            <person name="Thompson A.W."/>
            <person name="Robinson-Rechavi M."/>
            <person name="Braasch I."/>
            <person name="Lecointre G."/>
            <person name="Bobe J."/>
            <person name="Postlethwait J.H."/>
            <person name="Berthelot C."/>
            <person name="Roest Crollius H."/>
            <person name="Guiguen Y."/>
        </authorList>
    </citation>
    <scope>NUCLEOTIDE SEQUENCE</scope>
    <source>
        <strain evidence="2">WJC10195</strain>
    </source>
</reference>
<evidence type="ECO:0000256" key="1">
    <source>
        <dbReference type="SAM" id="MobiDB-lite"/>
    </source>
</evidence>
<keyword evidence="3" id="KW-1185">Reference proteome</keyword>
<gene>
    <name evidence="2" type="ORF">SKAU_G00290240</name>
</gene>
<name>A0A9Q1IMB2_SYNKA</name>
<feature type="region of interest" description="Disordered" evidence="1">
    <location>
        <begin position="109"/>
        <end position="141"/>
    </location>
</feature>
<evidence type="ECO:0000313" key="2">
    <source>
        <dbReference type="EMBL" id="KAJ8344831.1"/>
    </source>
</evidence>
<dbReference type="AlphaFoldDB" id="A0A9Q1IMB2"/>
<dbReference type="Proteomes" id="UP001152622">
    <property type="component" value="Chromosome 12"/>
</dbReference>